<feature type="region of interest" description="Disordered" evidence="1">
    <location>
        <begin position="259"/>
        <end position="306"/>
    </location>
</feature>
<feature type="region of interest" description="Disordered" evidence="1">
    <location>
        <begin position="190"/>
        <end position="224"/>
    </location>
</feature>
<dbReference type="Proteomes" id="UP000054270">
    <property type="component" value="Unassembled WGS sequence"/>
</dbReference>
<feature type="compositionally biased region" description="Polar residues" evidence="1">
    <location>
        <begin position="15"/>
        <end position="32"/>
    </location>
</feature>
<evidence type="ECO:0000313" key="2">
    <source>
        <dbReference type="EMBL" id="KJA24678.1"/>
    </source>
</evidence>
<keyword evidence="3" id="KW-1185">Reference proteome</keyword>
<feature type="compositionally biased region" description="Basic and acidic residues" evidence="1">
    <location>
        <begin position="203"/>
        <end position="215"/>
    </location>
</feature>
<dbReference type="OMA" id="PRWEMAR"/>
<dbReference type="AlphaFoldDB" id="A0A0D2MLI3"/>
<accession>A0A0D2MLI3</accession>
<organism evidence="2 3">
    <name type="scientific">Hypholoma sublateritium (strain FD-334 SS-4)</name>
    <dbReference type="NCBI Taxonomy" id="945553"/>
    <lineage>
        <taxon>Eukaryota</taxon>
        <taxon>Fungi</taxon>
        <taxon>Dikarya</taxon>
        <taxon>Basidiomycota</taxon>
        <taxon>Agaricomycotina</taxon>
        <taxon>Agaricomycetes</taxon>
        <taxon>Agaricomycetidae</taxon>
        <taxon>Agaricales</taxon>
        <taxon>Agaricineae</taxon>
        <taxon>Strophariaceae</taxon>
        <taxon>Hypholoma</taxon>
    </lineage>
</organism>
<proteinExistence type="predicted"/>
<feature type="region of interest" description="Disordered" evidence="1">
    <location>
        <begin position="1"/>
        <end position="32"/>
    </location>
</feature>
<sequence>MANHTFTHLEVHPNSPEQQQLNPPVINSPSASVFTSPMGPFHLIPSTPCPHQKRRHDGDPNVLDTPSKCMWLLGAALGSTSAGSILLSKAKVTHLEMSEIIKAPIIQHEDPTFPEPDWSLLKPNAPLQHQSQAKLEQMIEELTLNLSLVYQMIVGQRGIIEAANAQLLIQNLGMIKMNWALHEKEGGENKDRTVLKLSPNGKENAKLQEQADKASRKPAQGDWKAEKEQIEVLWKEMQRDHALAVCAWQEHCEQLKQAGAKKKDLLKKPKLALKPTLKKVTEDKEDNGDNEDGSESDSDDGNDGND</sequence>
<reference evidence="3" key="1">
    <citation type="submission" date="2014-04" db="EMBL/GenBank/DDBJ databases">
        <title>Evolutionary Origins and Diversification of the Mycorrhizal Mutualists.</title>
        <authorList>
            <consortium name="DOE Joint Genome Institute"/>
            <consortium name="Mycorrhizal Genomics Consortium"/>
            <person name="Kohler A."/>
            <person name="Kuo A."/>
            <person name="Nagy L.G."/>
            <person name="Floudas D."/>
            <person name="Copeland A."/>
            <person name="Barry K.W."/>
            <person name="Cichocki N."/>
            <person name="Veneault-Fourrey C."/>
            <person name="LaButti K."/>
            <person name="Lindquist E.A."/>
            <person name="Lipzen A."/>
            <person name="Lundell T."/>
            <person name="Morin E."/>
            <person name="Murat C."/>
            <person name="Riley R."/>
            <person name="Ohm R."/>
            <person name="Sun H."/>
            <person name="Tunlid A."/>
            <person name="Henrissat B."/>
            <person name="Grigoriev I.V."/>
            <person name="Hibbett D.S."/>
            <person name="Martin F."/>
        </authorList>
    </citation>
    <scope>NUCLEOTIDE SEQUENCE [LARGE SCALE GENOMIC DNA]</scope>
    <source>
        <strain evidence="3">FD-334 SS-4</strain>
    </source>
</reference>
<evidence type="ECO:0000313" key="3">
    <source>
        <dbReference type="Proteomes" id="UP000054270"/>
    </source>
</evidence>
<dbReference type="EMBL" id="KN817536">
    <property type="protein sequence ID" value="KJA24678.1"/>
    <property type="molecule type" value="Genomic_DNA"/>
</dbReference>
<evidence type="ECO:0000256" key="1">
    <source>
        <dbReference type="SAM" id="MobiDB-lite"/>
    </source>
</evidence>
<protein>
    <submittedName>
        <fullName evidence="2">Uncharacterized protein</fullName>
    </submittedName>
</protein>
<feature type="compositionally biased region" description="Acidic residues" evidence="1">
    <location>
        <begin position="283"/>
        <end position="306"/>
    </location>
</feature>
<gene>
    <name evidence="2" type="ORF">HYPSUDRAFT_200539</name>
</gene>
<name>A0A0D2MLI3_HYPSF</name>
<dbReference type="OrthoDB" id="3269297at2759"/>